<dbReference type="OrthoDB" id="9785826at2"/>
<dbReference type="InterPro" id="IPR002347">
    <property type="entry name" value="SDR_fam"/>
</dbReference>
<protein>
    <submittedName>
        <fullName evidence="1">Short-subunit dehydrogenase</fullName>
    </submittedName>
</protein>
<dbReference type="GO" id="GO:0005737">
    <property type="term" value="C:cytoplasm"/>
    <property type="evidence" value="ECO:0007669"/>
    <property type="project" value="TreeGrafter"/>
</dbReference>
<dbReference type="AlphaFoldDB" id="A0A2T0WXP8"/>
<dbReference type="GO" id="GO:0016491">
    <property type="term" value="F:oxidoreductase activity"/>
    <property type="evidence" value="ECO:0007669"/>
    <property type="project" value="TreeGrafter"/>
</dbReference>
<dbReference type="PANTHER" id="PTHR43544:SF12">
    <property type="entry name" value="NAD(P)-BINDING ROSSMANN-FOLD SUPERFAMILY PROTEIN"/>
    <property type="match status" value="1"/>
</dbReference>
<name>A0A2T0WXP8_9RHOB</name>
<proteinExistence type="predicted"/>
<dbReference type="Pfam" id="PF13561">
    <property type="entry name" value="adh_short_C2"/>
    <property type="match status" value="1"/>
</dbReference>
<comment type="caution">
    <text evidence="1">The sequence shown here is derived from an EMBL/GenBank/DDBJ whole genome shotgun (WGS) entry which is preliminary data.</text>
</comment>
<dbReference type="PANTHER" id="PTHR43544">
    <property type="entry name" value="SHORT-CHAIN DEHYDROGENASE/REDUCTASE"/>
    <property type="match status" value="1"/>
</dbReference>
<organism evidence="1 2">
    <name type="scientific">Donghicola tyrosinivorans</name>
    <dbReference type="NCBI Taxonomy" id="1652492"/>
    <lineage>
        <taxon>Bacteria</taxon>
        <taxon>Pseudomonadati</taxon>
        <taxon>Pseudomonadota</taxon>
        <taxon>Alphaproteobacteria</taxon>
        <taxon>Rhodobacterales</taxon>
        <taxon>Roseobacteraceae</taxon>
        <taxon>Donghicola</taxon>
    </lineage>
</organism>
<dbReference type="Gene3D" id="3.40.50.720">
    <property type="entry name" value="NAD(P)-binding Rossmann-like Domain"/>
    <property type="match status" value="1"/>
</dbReference>
<keyword evidence="2" id="KW-1185">Reference proteome</keyword>
<reference evidence="1 2" key="1">
    <citation type="submission" date="2018-03" db="EMBL/GenBank/DDBJ databases">
        <title>Genomic Encyclopedia of Archaeal and Bacterial Type Strains, Phase II (KMG-II): from individual species to whole genera.</title>
        <authorList>
            <person name="Goeker M."/>
        </authorList>
    </citation>
    <scope>NUCLEOTIDE SEQUENCE [LARGE SCALE GENOMIC DNA]</scope>
    <source>
        <strain evidence="1 2">DSM 100212</strain>
    </source>
</reference>
<sequence>MGRALVIGASGGIGRALVAELSGRGFEVVGVSRSVDGLDVTDEASVAGVLGRLEGSFDLIVCATGALEVADAAPEKSLAQLSAKAMAEQFAVNCIGPALVLRHSLRLLPKEGRAVVAVLSARVGSIGDNRLGGWHSYRAAKAALNQIVRGASIEMARTHKGAICVALHPGTVATEFTRKYLGRHPAVAPAEAAGRLLDVLEALEPTHSGGFYDYAMKEIPW</sequence>
<dbReference type="SUPFAM" id="SSF51735">
    <property type="entry name" value="NAD(P)-binding Rossmann-fold domains"/>
    <property type="match status" value="1"/>
</dbReference>
<accession>A0A2T0WXP8</accession>
<dbReference type="EMBL" id="PVTQ01000003">
    <property type="protein sequence ID" value="PRY91476.1"/>
    <property type="molecule type" value="Genomic_DNA"/>
</dbReference>
<dbReference type="InterPro" id="IPR036291">
    <property type="entry name" value="NAD(P)-bd_dom_sf"/>
</dbReference>
<dbReference type="PRINTS" id="PR00081">
    <property type="entry name" value="GDHRDH"/>
</dbReference>
<gene>
    <name evidence="1" type="ORF">CLV74_10360</name>
</gene>
<dbReference type="RefSeq" id="WP_106263149.1">
    <property type="nucleotide sequence ID" value="NZ_PVTQ01000003.1"/>
</dbReference>
<evidence type="ECO:0000313" key="1">
    <source>
        <dbReference type="EMBL" id="PRY91476.1"/>
    </source>
</evidence>
<dbReference type="Proteomes" id="UP000238392">
    <property type="component" value="Unassembled WGS sequence"/>
</dbReference>
<dbReference type="InterPro" id="IPR051468">
    <property type="entry name" value="Fungal_SecMetab_SDRs"/>
</dbReference>
<evidence type="ECO:0000313" key="2">
    <source>
        <dbReference type="Proteomes" id="UP000238392"/>
    </source>
</evidence>